<accession>A0AAV6UUJ5</accession>
<name>A0AAV6UUJ5_9ARAC</name>
<dbReference type="EMBL" id="JAFNEN010000258">
    <property type="protein sequence ID" value="KAG8187834.1"/>
    <property type="molecule type" value="Genomic_DNA"/>
</dbReference>
<comment type="caution">
    <text evidence="1">The sequence shown here is derived from an EMBL/GenBank/DDBJ whole genome shotgun (WGS) entry which is preliminary data.</text>
</comment>
<proteinExistence type="predicted"/>
<evidence type="ECO:0000313" key="1">
    <source>
        <dbReference type="EMBL" id="KAG8187834.1"/>
    </source>
</evidence>
<protein>
    <submittedName>
        <fullName evidence="1">Uncharacterized protein</fullName>
    </submittedName>
</protein>
<gene>
    <name evidence="1" type="ORF">JTE90_001208</name>
</gene>
<evidence type="ECO:0000313" key="2">
    <source>
        <dbReference type="Proteomes" id="UP000827092"/>
    </source>
</evidence>
<organism evidence="1 2">
    <name type="scientific">Oedothorax gibbosus</name>
    <dbReference type="NCBI Taxonomy" id="931172"/>
    <lineage>
        <taxon>Eukaryota</taxon>
        <taxon>Metazoa</taxon>
        <taxon>Ecdysozoa</taxon>
        <taxon>Arthropoda</taxon>
        <taxon>Chelicerata</taxon>
        <taxon>Arachnida</taxon>
        <taxon>Araneae</taxon>
        <taxon>Araneomorphae</taxon>
        <taxon>Entelegynae</taxon>
        <taxon>Araneoidea</taxon>
        <taxon>Linyphiidae</taxon>
        <taxon>Erigoninae</taxon>
        <taxon>Oedothorax</taxon>
    </lineage>
</organism>
<dbReference type="Proteomes" id="UP000827092">
    <property type="component" value="Unassembled WGS sequence"/>
</dbReference>
<sequence>MYDRLLVVIAGVKPPILIHQNSLSQEVVNNIQLGTDFFKAKVDECTFGELKRPLFDLSAFTAAASGAVITHCRNGLENAGIYLLQVQNHQSNHLCLSTQQRGDTMKRWLPRTTAN</sequence>
<dbReference type="AlphaFoldDB" id="A0AAV6UUJ5"/>
<reference evidence="1 2" key="1">
    <citation type="journal article" date="2022" name="Nat. Ecol. Evol.">
        <title>A masculinizing supergene underlies an exaggerated male reproductive morph in a spider.</title>
        <authorList>
            <person name="Hendrickx F."/>
            <person name="De Corte Z."/>
            <person name="Sonet G."/>
            <person name="Van Belleghem S.M."/>
            <person name="Kostlbacher S."/>
            <person name="Vangestel C."/>
        </authorList>
    </citation>
    <scope>NUCLEOTIDE SEQUENCE [LARGE SCALE GENOMIC DNA]</scope>
    <source>
        <strain evidence="1">W744_W776</strain>
    </source>
</reference>
<keyword evidence="2" id="KW-1185">Reference proteome</keyword>